<evidence type="ECO:0000313" key="1">
    <source>
        <dbReference type="EMBL" id="SEF56587.1"/>
    </source>
</evidence>
<accession>A0A1H5T3H4</accession>
<dbReference type="Proteomes" id="UP000236735">
    <property type="component" value="Unassembled WGS sequence"/>
</dbReference>
<evidence type="ECO:0008006" key="3">
    <source>
        <dbReference type="Google" id="ProtNLM"/>
    </source>
</evidence>
<dbReference type="EMBL" id="FNUV01000002">
    <property type="protein sequence ID" value="SEF56587.1"/>
    <property type="molecule type" value="Genomic_DNA"/>
</dbReference>
<sequence>MKQLYYLLATAIFACLSLSCSDNNDDIEAESSSNLYAVIKPEGAQLIDIISEDYVLTLDNIVAVNPETGEFKIKDSKRIDEKAFPIPTQYVIMFYSGNSFLFEAKLNSAISSALSTGLNFCHLFTDASGMARYDLEPISLINGKVSKGNSTDQQKKGIQRMYDILRKARKIDYHIDYDINY</sequence>
<proteinExistence type="predicted"/>
<protein>
    <recommendedName>
        <fullName evidence="3">Lipoprotein</fullName>
    </recommendedName>
</protein>
<evidence type="ECO:0000313" key="2">
    <source>
        <dbReference type="Proteomes" id="UP000236735"/>
    </source>
</evidence>
<organism evidence="1 2">
    <name type="scientific">Xylanibacter ruminicola</name>
    <name type="common">Prevotella ruminicola</name>
    <dbReference type="NCBI Taxonomy" id="839"/>
    <lineage>
        <taxon>Bacteria</taxon>
        <taxon>Pseudomonadati</taxon>
        <taxon>Bacteroidota</taxon>
        <taxon>Bacteroidia</taxon>
        <taxon>Bacteroidales</taxon>
        <taxon>Prevotellaceae</taxon>
        <taxon>Xylanibacter</taxon>
    </lineage>
</organism>
<dbReference type="RefSeq" id="WP_143058311.1">
    <property type="nucleotide sequence ID" value="NZ_FNUV01000002.1"/>
</dbReference>
<dbReference type="PROSITE" id="PS51257">
    <property type="entry name" value="PROKAR_LIPOPROTEIN"/>
    <property type="match status" value="1"/>
</dbReference>
<name>A0A1H5T3H4_XYLRU</name>
<dbReference type="AlphaFoldDB" id="A0A1H5T3H4"/>
<reference evidence="1 2" key="1">
    <citation type="submission" date="2016-10" db="EMBL/GenBank/DDBJ databases">
        <authorList>
            <person name="de Groot N.N."/>
        </authorList>
    </citation>
    <scope>NUCLEOTIDE SEQUENCE [LARGE SCALE GENOMIC DNA]</scope>
    <source>
        <strain evidence="1 2">AR32</strain>
    </source>
</reference>
<gene>
    <name evidence="1" type="ORF">SAMN05216354_0813</name>
</gene>